<proteinExistence type="predicted"/>
<dbReference type="Proteomes" id="UP001200544">
    <property type="component" value="Unassembled WGS sequence"/>
</dbReference>
<sequence>MKEIVSRILDVIMYLIPFFGKRKRDRVVREVRYHTTCKEVCKVKTTEREKEHEKD</sequence>
<reference evidence="2" key="3">
    <citation type="submission" date="2021-07" db="EMBL/GenBank/DDBJ databases">
        <title>Comparative genomics of Bacteroides fragilis group isolates reveals species-dependent resistance mechanisms and validates clinical tools for resistance prediction.</title>
        <authorList>
            <person name="Wallace M.J."/>
            <person name="Jean S."/>
            <person name="Wallace M.A."/>
            <person name="Carey-Ann B.D."/>
            <person name="Dantas G."/>
        </authorList>
    </citation>
    <scope>NUCLEOTIDE SEQUENCE</scope>
    <source>
        <strain evidence="2">BJH_160</strain>
    </source>
</reference>
<evidence type="ECO:0000313" key="5">
    <source>
        <dbReference type="Proteomes" id="UP000095576"/>
    </source>
</evidence>
<dbReference type="AlphaFoldDB" id="A0A173RYA2"/>
<dbReference type="EMBL" id="JAHYQA010000001">
    <property type="protein sequence ID" value="MCE9235819.1"/>
    <property type="molecule type" value="Genomic_DNA"/>
</dbReference>
<dbReference type="RefSeq" id="WP_008760439.1">
    <property type="nucleotide sequence ID" value="NZ_BAABZI010000001.1"/>
</dbReference>
<evidence type="ECO:0000313" key="3">
    <source>
        <dbReference type="EMBL" id="UYU66226.1"/>
    </source>
</evidence>
<dbReference type="Proteomes" id="UP001162960">
    <property type="component" value="Chromosome"/>
</dbReference>
<gene>
    <name evidence="1" type="ORF">ERS852511_02066</name>
    <name evidence="2" type="ORF">K0H07_01395</name>
    <name evidence="3" type="ORF">KQP68_22095</name>
    <name evidence="4" type="ORF">KQP74_13480</name>
</gene>
<name>A0A173RYA2_BACT4</name>
<dbReference type="Proteomes" id="UP000095576">
    <property type="component" value="Unassembled WGS sequence"/>
</dbReference>
<evidence type="ECO:0000313" key="2">
    <source>
        <dbReference type="EMBL" id="MCE9235819.1"/>
    </source>
</evidence>
<protein>
    <submittedName>
        <fullName evidence="1">Uncharacterized protein</fullName>
    </submittedName>
</protein>
<accession>A0A173RYA2</accession>
<evidence type="ECO:0000313" key="6">
    <source>
        <dbReference type="Proteomes" id="UP001156218"/>
    </source>
</evidence>
<dbReference type="EMBL" id="CP083680">
    <property type="protein sequence ID" value="UYU66226.1"/>
    <property type="molecule type" value="Genomic_DNA"/>
</dbReference>
<dbReference type="EMBL" id="CZAP01000005">
    <property type="protein sequence ID" value="CUP42205.1"/>
    <property type="molecule type" value="Genomic_DNA"/>
</dbReference>
<reference evidence="1 5" key="1">
    <citation type="submission" date="2015-09" db="EMBL/GenBank/DDBJ databases">
        <authorList>
            <consortium name="Pathogen Informatics"/>
        </authorList>
    </citation>
    <scope>NUCLEOTIDE SEQUENCE [LARGE SCALE GENOMIC DNA]</scope>
    <source>
        <strain evidence="1 5">2789STDY5834899</strain>
    </source>
</reference>
<organism evidence="1 5">
    <name type="scientific">Bacteroides thetaiotaomicron</name>
    <dbReference type="NCBI Taxonomy" id="818"/>
    <lineage>
        <taxon>Bacteria</taxon>
        <taxon>Pseudomonadati</taxon>
        <taxon>Bacteroidota</taxon>
        <taxon>Bacteroidia</taxon>
        <taxon>Bacteroidales</taxon>
        <taxon>Bacteroidaceae</taxon>
        <taxon>Bacteroides</taxon>
    </lineage>
</organism>
<dbReference type="EMBL" id="CP083685">
    <property type="protein sequence ID" value="UYU88967.1"/>
    <property type="molecule type" value="Genomic_DNA"/>
</dbReference>
<dbReference type="Proteomes" id="UP001156218">
    <property type="component" value="Chromosome"/>
</dbReference>
<reference evidence="3 6" key="2">
    <citation type="submission" date="2021-06" db="EMBL/GenBank/DDBJ databases">
        <title>Interrogation of the integrated mobile genetic elements in gut-associated Bacteroides with a consensus prediction approach.</title>
        <authorList>
            <person name="Campbell D.E."/>
            <person name="Leigh J.R."/>
            <person name="Kim T."/>
            <person name="England W."/>
            <person name="Whitaker R.J."/>
            <person name="Degnan P.H."/>
        </authorList>
    </citation>
    <scope>NUCLEOTIDE SEQUENCE [LARGE SCALE GENOMIC DNA]</scope>
    <source>
        <strain evidence="4">VPI-3443</strain>
        <strain evidence="3 6">WAL8669</strain>
    </source>
</reference>
<evidence type="ECO:0000313" key="1">
    <source>
        <dbReference type="EMBL" id="CUP42205.1"/>
    </source>
</evidence>
<evidence type="ECO:0000313" key="4">
    <source>
        <dbReference type="EMBL" id="UYU88967.1"/>
    </source>
</evidence>